<proteinExistence type="inferred from homology"/>
<evidence type="ECO:0000313" key="8">
    <source>
        <dbReference type="EMBL" id="KAK7791196.1"/>
    </source>
</evidence>
<organism evidence="8 9">
    <name type="scientific">Gryllus longicercus</name>
    <dbReference type="NCBI Taxonomy" id="2509291"/>
    <lineage>
        <taxon>Eukaryota</taxon>
        <taxon>Metazoa</taxon>
        <taxon>Ecdysozoa</taxon>
        <taxon>Arthropoda</taxon>
        <taxon>Hexapoda</taxon>
        <taxon>Insecta</taxon>
        <taxon>Pterygota</taxon>
        <taxon>Neoptera</taxon>
        <taxon>Polyneoptera</taxon>
        <taxon>Orthoptera</taxon>
        <taxon>Ensifera</taxon>
        <taxon>Gryllidea</taxon>
        <taxon>Grylloidea</taxon>
        <taxon>Gryllidae</taxon>
        <taxon>Gryllinae</taxon>
        <taxon>Gryllus</taxon>
    </lineage>
</organism>
<feature type="region of interest" description="Disordered" evidence="5">
    <location>
        <begin position="33"/>
        <end position="73"/>
    </location>
</feature>
<dbReference type="GO" id="GO:0008237">
    <property type="term" value="F:metallopeptidase activity"/>
    <property type="evidence" value="ECO:0007669"/>
    <property type="project" value="InterPro"/>
</dbReference>
<keyword evidence="2 7" id="KW-0732">Signal</keyword>
<dbReference type="Proteomes" id="UP001378592">
    <property type="component" value="Unassembled WGS sequence"/>
</dbReference>
<keyword evidence="6" id="KW-0472">Membrane</keyword>
<comment type="similarity">
    <text evidence="1">Belongs to the peptidase M2 family.</text>
</comment>
<dbReference type="GO" id="GO:0006508">
    <property type="term" value="P:proteolysis"/>
    <property type="evidence" value="ECO:0007669"/>
    <property type="project" value="InterPro"/>
</dbReference>
<feature type="transmembrane region" description="Helical" evidence="6">
    <location>
        <begin position="818"/>
        <end position="842"/>
    </location>
</feature>
<dbReference type="GO" id="GO:0008241">
    <property type="term" value="F:peptidyl-dipeptidase activity"/>
    <property type="evidence" value="ECO:0007669"/>
    <property type="project" value="InterPro"/>
</dbReference>
<reference evidence="8 9" key="1">
    <citation type="submission" date="2024-03" db="EMBL/GenBank/DDBJ databases">
        <title>The genome assembly and annotation of the cricket Gryllus longicercus Weissman &amp; Gray.</title>
        <authorList>
            <person name="Szrajer S."/>
            <person name="Gray D."/>
            <person name="Ylla G."/>
        </authorList>
    </citation>
    <scope>NUCLEOTIDE SEQUENCE [LARGE SCALE GENOMIC DNA]</scope>
    <source>
        <strain evidence="8">DAG 2021-001</strain>
        <tissue evidence="8">Whole body minus gut</tissue>
    </source>
</reference>
<accession>A0AAN9YZZ5</accession>
<evidence type="ECO:0000256" key="4">
    <source>
        <dbReference type="ARBA" id="ARBA00023180"/>
    </source>
</evidence>
<evidence type="ECO:0000256" key="3">
    <source>
        <dbReference type="ARBA" id="ARBA00023157"/>
    </source>
</evidence>
<keyword evidence="4" id="KW-0325">Glycoprotein</keyword>
<keyword evidence="9" id="KW-1185">Reference proteome</keyword>
<evidence type="ECO:0000256" key="1">
    <source>
        <dbReference type="ARBA" id="ARBA00008139"/>
    </source>
</evidence>
<feature type="region of interest" description="Disordered" evidence="5">
    <location>
        <begin position="719"/>
        <end position="808"/>
    </location>
</feature>
<dbReference type="SUPFAM" id="SSF55486">
    <property type="entry name" value="Metalloproteases ('zincins'), catalytic domain"/>
    <property type="match status" value="1"/>
</dbReference>
<name>A0AAN9YZZ5_9ORTH</name>
<evidence type="ECO:0000313" key="9">
    <source>
        <dbReference type="Proteomes" id="UP001378592"/>
    </source>
</evidence>
<dbReference type="GO" id="GO:0016020">
    <property type="term" value="C:membrane"/>
    <property type="evidence" value="ECO:0007669"/>
    <property type="project" value="InterPro"/>
</dbReference>
<evidence type="ECO:0000256" key="7">
    <source>
        <dbReference type="SAM" id="SignalP"/>
    </source>
</evidence>
<comment type="caution">
    <text evidence="8">The sequence shown here is derived from an EMBL/GenBank/DDBJ whole genome shotgun (WGS) entry which is preliminary data.</text>
</comment>
<dbReference type="EMBL" id="JAZDUA010000552">
    <property type="protein sequence ID" value="KAK7791196.1"/>
    <property type="molecule type" value="Genomic_DNA"/>
</dbReference>
<sequence length="895" mass="94137">MWPKARAAVPLWLRLALLAALLAAAVAGQHPHRGARGLWGDEDEDEDLDGVGGEDADEDYAEDDAGGGGGDDAAEVEDALVNVQLTQFDYSDACANLADARWQWLLAGEPGSGPQEALLWEREAGVAASARRNVAFMQGYSDLRERVPKAPASVLDEIDYSLHAGDLLLPEAAFMQKLNFSRAVQRSLSDLRVPCEGDADADCVMTLPVVRRVLSRSGDAAQQLRAWRGAQAALRPLARAFPAQLALARAAAAANGVAPAEGEDGEGEEDGAEGAGAVGAYWVRLLDPDDFLDMTFARARQLWEQVRPLHRKLAGFVRARLAAVHGEAALAVDGAPPAPDEPLLPAHLTGSLLGDDWSALADLVYPSARLRALDHALDEKGLKGRALYETALETLNASLGIEGLPSEDLLKQVRYDGECPTRFVQNCSSASRALACATAGWQEYAEAHEVMSRLAHEHLGAAEDKKNLIRVATRYSATHDMLASVIRLLSLHPDRLEEVGALPDEDDYEELWAAAEASDSEDDDEVHRGEATLRLLVALRALPRLAYLAAGDAFRLRLLAALADHAHPPAHPTGDNATATATAPAPVDPVALWARVRREYMLVAAAPGEGGDAAWLADAALAGNEPLLGRFMAELLAFQALEYLASYDPAHPLSATRSDARIPVLMQLGRAQRWPEMLNDQLDINEIRAEPLLRYFKPLARLLTAEAAAKAAPAAKREAVDLTPPVPPPPAPSAPSLADAFAGDAEPSAEALPALPADPSASAPMQLPGAGGGGDDDGAGDGAADDGAPAAPAQPSTTDGPARASVGAAEEATARTAVLAASLAVFGAALAAGAVVAGRRLLTKRRYQRNRRPDADAPPKAANGDVEAAAAAVPEEAEPANPDANQAEIVNVIIV</sequence>
<evidence type="ECO:0000256" key="5">
    <source>
        <dbReference type="SAM" id="MobiDB-lite"/>
    </source>
</evidence>
<evidence type="ECO:0000256" key="6">
    <source>
        <dbReference type="SAM" id="Phobius"/>
    </source>
</evidence>
<keyword evidence="6" id="KW-1133">Transmembrane helix</keyword>
<feature type="compositionally biased region" description="Acidic residues" evidence="5">
    <location>
        <begin position="40"/>
        <end position="65"/>
    </location>
</feature>
<dbReference type="AlphaFoldDB" id="A0AAN9YZZ5"/>
<dbReference type="Pfam" id="PF01401">
    <property type="entry name" value="Peptidase_M2"/>
    <property type="match status" value="2"/>
</dbReference>
<feature type="region of interest" description="Disordered" evidence="5">
    <location>
        <begin position="847"/>
        <end position="884"/>
    </location>
</feature>
<protein>
    <submittedName>
        <fullName evidence="8">Uncharacterized protein</fullName>
    </submittedName>
</protein>
<feature type="compositionally biased region" description="Low complexity" evidence="5">
    <location>
        <begin position="858"/>
        <end position="884"/>
    </location>
</feature>
<feature type="chain" id="PRO_5042850106" evidence="7">
    <location>
        <begin position="28"/>
        <end position="895"/>
    </location>
</feature>
<dbReference type="InterPro" id="IPR001548">
    <property type="entry name" value="Peptidase_M2"/>
</dbReference>
<evidence type="ECO:0000256" key="2">
    <source>
        <dbReference type="ARBA" id="ARBA00022729"/>
    </source>
</evidence>
<gene>
    <name evidence="8" type="ORF">R5R35_009362</name>
</gene>
<feature type="compositionally biased region" description="Pro residues" evidence="5">
    <location>
        <begin position="724"/>
        <end position="733"/>
    </location>
</feature>
<feature type="signal peptide" evidence="7">
    <location>
        <begin position="1"/>
        <end position="27"/>
    </location>
</feature>
<keyword evidence="6" id="KW-0812">Transmembrane</keyword>
<keyword evidence="3" id="KW-1015">Disulfide bond</keyword>
<feature type="compositionally biased region" description="Low complexity" evidence="5">
    <location>
        <begin position="734"/>
        <end position="764"/>
    </location>
</feature>
<dbReference type="PANTHER" id="PTHR10514">
    <property type="entry name" value="ANGIOTENSIN-CONVERTING ENZYME"/>
    <property type="match status" value="1"/>
</dbReference>
<dbReference type="PANTHER" id="PTHR10514:SF27">
    <property type="entry name" value="ANGIOTENSIN-CONVERTING ENZYME"/>
    <property type="match status" value="1"/>
</dbReference>